<sequence>MESLVLEFGLDPHLPPDPSHCWHLESIPAVQLTEKPPAMALLRTSTEAVGLANATAFSKVEGNVDQRIYTKHIAIAIAIEPIWRRWWYLQTRADGAAEIQSNIQVTRNIAESV</sequence>
<dbReference type="AlphaFoldDB" id="A0A9J6AG53"/>
<organism evidence="1 2">
    <name type="scientific">Solanum commersonii</name>
    <name type="common">Commerson's wild potato</name>
    <name type="synonym">Commerson's nightshade</name>
    <dbReference type="NCBI Taxonomy" id="4109"/>
    <lineage>
        <taxon>Eukaryota</taxon>
        <taxon>Viridiplantae</taxon>
        <taxon>Streptophyta</taxon>
        <taxon>Embryophyta</taxon>
        <taxon>Tracheophyta</taxon>
        <taxon>Spermatophyta</taxon>
        <taxon>Magnoliopsida</taxon>
        <taxon>eudicotyledons</taxon>
        <taxon>Gunneridae</taxon>
        <taxon>Pentapetalae</taxon>
        <taxon>asterids</taxon>
        <taxon>lamiids</taxon>
        <taxon>Solanales</taxon>
        <taxon>Solanaceae</taxon>
        <taxon>Solanoideae</taxon>
        <taxon>Solaneae</taxon>
        <taxon>Solanum</taxon>
    </lineage>
</organism>
<accession>A0A9J6AG53</accession>
<comment type="caution">
    <text evidence="1">The sequence shown here is derived from an EMBL/GenBank/DDBJ whole genome shotgun (WGS) entry which is preliminary data.</text>
</comment>
<dbReference type="EMBL" id="JACXVP010000002">
    <property type="protein sequence ID" value="KAG5623638.1"/>
    <property type="molecule type" value="Genomic_DNA"/>
</dbReference>
<protein>
    <submittedName>
        <fullName evidence="1">Uncharacterized protein</fullName>
    </submittedName>
</protein>
<dbReference type="Proteomes" id="UP000824120">
    <property type="component" value="Chromosome 2"/>
</dbReference>
<reference evidence="1 2" key="1">
    <citation type="submission" date="2020-09" db="EMBL/GenBank/DDBJ databases">
        <title>De no assembly of potato wild relative species, Solanum commersonii.</title>
        <authorList>
            <person name="Cho K."/>
        </authorList>
    </citation>
    <scope>NUCLEOTIDE SEQUENCE [LARGE SCALE GENOMIC DNA]</scope>
    <source>
        <strain evidence="1">LZ3.2</strain>
        <tissue evidence="1">Leaf</tissue>
    </source>
</reference>
<proteinExistence type="predicted"/>
<gene>
    <name evidence="1" type="ORF">H5410_008856</name>
</gene>
<keyword evidence="2" id="KW-1185">Reference proteome</keyword>
<name>A0A9J6AG53_SOLCO</name>
<evidence type="ECO:0000313" key="2">
    <source>
        <dbReference type="Proteomes" id="UP000824120"/>
    </source>
</evidence>
<evidence type="ECO:0000313" key="1">
    <source>
        <dbReference type="EMBL" id="KAG5623638.1"/>
    </source>
</evidence>